<reference evidence="1" key="2">
    <citation type="submission" date="2021-09" db="EMBL/GenBank/DDBJ databases">
        <authorList>
            <person name="Jia N."/>
            <person name="Wang J."/>
            <person name="Shi W."/>
            <person name="Du L."/>
            <person name="Sun Y."/>
            <person name="Zhan W."/>
            <person name="Jiang J."/>
            <person name="Wang Q."/>
            <person name="Zhang B."/>
            <person name="Ji P."/>
            <person name="Sakyi L.B."/>
            <person name="Cui X."/>
            <person name="Yuan T."/>
            <person name="Jiang B."/>
            <person name="Yang W."/>
            <person name="Lam T.T.-Y."/>
            <person name="Chang Q."/>
            <person name="Ding S."/>
            <person name="Wang X."/>
            <person name="Zhu J."/>
            <person name="Ruan X."/>
            <person name="Zhao L."/>
            <person name="Wei J."/>
            <person name="Que T."/>
            <person name="Du C."/>
            <person name="Cheng J."/>
            <person name="Dai P."/>
            <person name="Han X."/>
            <person name="Huang E."/>
            <person name="Gao Y."/>
            <person name="Liu J."/>
            <person name="Shao H."/>
            <person name="Ye R."/>
            <person name="Li L."/>
            <person name="Wei W."/>
            <person name="Wang X."/>
            <person name="Wang C."/>
            <person name="Huo Q."/>
            <person name="Li W."/>
            <person name="Guo W."/>
            <person name="Chen H."/>
            <person name="Chen S."/>
            <person name="Zhou L."/>
            <person name="Zhou L."/>
            <person name="Ni X."/>
            <person name="Tian J."/>
            <person name="Zhou Y."/>
            <person name="Sheng Y."/>
            <person name="Liu T."/>
            <person name="Pan Y."/>
            <person name="Xia L."/>
            <person name="Li J."/>
            <person name="Zhao F."/>
            <person name="Cao W."/>
        </authorList>
    </citation>
    <scope>NUCLEOTIDE SEQUENCE</scope>
    <source>
        <strain evidence="1">Rsan-2018</strain>
        <tissue evidence="1">Larvae</tissue>
    </source>
</reference>
<gene>
    <name evidence="1" type="ORF">HPB52_020369</name>
</gene>
<keyword evidence="2" id="KW-1185">Reference proteome</keyword>
<comment type="caution">
    <text evidence="1">The sequence shown here is derived from an EMBL/GenBank/DDBJ whole genome shotgun (WGS) entry which is preliminary data.</text>
</comment>
<dbReference type="AlphaFoldDB" id="A0A9D4SZ20"/>
<proteinExistence type="predicted"/>
<organism evidence="1 2">
    <name type="scientific">Rhipicephalus sanguineus</name>
    <name type="common">Brown dog tick</name>
    <name type="synonym">Ixodes sanguineus</name>
    <dbReference type="NCBI Taxonomy" id="34632"/>
    <lineage>
        <taxon>Eukaryota</taxon>
        <taxon>Metazoa</taxon>
        <taxon>Ecdysozoa</taxon>
        <taxon>Arthropoda</taxon>
        <taxon>Chelicerata</taxon>
        <taxon>Arachnida</taxon>
        <taxon>Acari</taxon>
        <taxon>Parasitiformes</taxon>
        <taxon>Ixodida</taxon>
        <taxon>Ixodoidea</taxon>
        <taxon>Ixodidae</taxon>
        <taxon>Rhipicephalinae</taxon>
        <taxon>Rhipicephalus</taxon>
        <taxon>Rhipicephalus</taxon>
    </lineage>
</organism>
<reference evidence="1" key="1">
    <citation type="journal article" date="2020" name="Cell">
        <title>Large-Scale Comparative Analyses of Tick Genomes Elucidate Their Genetic Diversity and Vector Capacities.</title>
        <authorList>
            <consortium name="Tick Genome and Microbiome Consortium (TIGMIC)"/>
            <person name="Jia N."/>
            <person name="Wang J."/>
            <person name="Shi W."/>
            <person name="Du L."/>
            <person name="Sun Y."/>
            <person name="Zhan W."/>
            <person name="Jiang J.F."/>
            <person name="Wang Q."/>
            <person name="Zhang B."/>
            <person name="Ji P."/>
            <person name="Bell-Sakyi L."/>
            <person name="Cui X.M."/>
            <person name="Yuan T.T."/>
            <person name="Jiang B.G."/>
            <person name="Yang W.F."/>
            <person name="Lam T.T."/>
            <person name="Chang Q.C."/>
            <person name="Ding S.J."/>
            <person name="Wang X.J."/>
            <person name="Zhu J.G."/>
            <person name="Ruan X.D."/>
            <person name="Zhao L."/>
            <person name="Wei J.T."/>
            <person name="Ye R.Z."/>
            <person name="Que T.C."/>
            <person name="Du C.H."/>
            <person name="Zhou Y.H."/>
            <person name="Cheng J.X."/>
            <person name="Dai P.F."/>
            <person name="Guo W.B."/>
            <person name="Han X.H."/>
            <person name="Huang E.J."/>
            <person name="Li L.F."/>
            <person name="Wei W."/>
            <person name="Gao Y.C."/>
            <person name="Liu J.Z."/>
            <person name="Shao H.Z."/>
            <person name="Wang X."/>
            <person name="Wang C.C."/>
            <person name="Yang T.C."/>
            <person name="Huo Q.B."/>
            <person name="Li W."/>
            <person name="Chen H.Y."/>
            <person name="Chen S.E."/>
            <person name="Zhou L.G."/>
            <person name="Ni X.B."/>
            <person name="Tian J.H."/>
            <person name="Sheng Y."/>
            <person name="Liu T."/>
            <person name="Pan Y.S."/>
            <person name="Xia L.Y."/>
            <person name="Li J."/>
            <person name="Zhao F."/>
            <person name="Cao W.C."/>
        </authorList>
    </citation>
    <scope>NUCLEOTIDE SEQUENCE</scope>
    <source>
        <strain evidence="1">Rsan-2018</strain>
    </source>
</reference>
<dbReference type="EMBL" id="JABSTV010001250">
    <property type="protein sequence ID" value="KAH7957575.1"/>
    <property type="molecule type" value="Genomic_DNA"/>
</dbReference>
<dbReference type="Proteomes" id="UP000821837">
    <property type="component" value="Unassembled WGS sequence"/>
</dbReference>
<evidence type="ECO:0000313" key="2">
    <source>
        <dbReference type="Proteomes" id="UP000821837"/>
    </source>
</evidence>
<accession>A0A9D4SZ20</accession>
<sequence length="103" mass="11839">MALEEMNTTILERTPESCDAYLCSKSIRFGYLLSGIASSSQSSCGNLWHKHWMVIFDYGDNGLLVCDAIKDRQWRLIGRWAWEEKTVVHRNPYSYEASTATPM</sequence>
<name>A0A9D4SZ20_RHISA</name>
<evidence type="ECO:0000313" key="1">
    <source>
        <dbReference type="EMBL" id="KAH7957575.1"/>
    </source>
</evidence>
<protein>
    <submittedName>
        <fullName evidence="1">Uncharacterized protein</fullName>
    </submittedName>
</protein>